<sequence>MIVVSIYQIDKALEYYQKSYDYMQKAIKILEKSLPFNHPDLKSAREGLEVIKSRL</sequence>
<accession>A0A1W1EHS3</accession>
<evidence type="ECO:0000313" key="1">
    <source>
        <dbReference type="EMBL" id="SHO80413.1"/>
    </source>
</evidence>
<proteinExistence type="predicted"/>
<gene>
    <name evidence="1" type="ORF">MNB_SV-15-685</name>
</gene>
<organism evidence="1">
    <name type="scientific">hydrothermal vent metagenome</name>
    <dbReference type="NCBI Taxonomy" id="652676"/>
    <lineage>
        <taxon>unclassified sequences</taxon>
        <taxon>metagenomes</taxon>
        <taxon>ecological metagenomes</taxon>
    </lineage>
</organism>
<evidence type="ECO:0008006" key="2">
    <source>
        <dbReference type="Google" id="ProtNLM"/>
    </source>
</evidence>
<name>A0A1W1EHS3_9ZZZZ</name>
<dbReference type="AlphaFoldDB" id="A0A1W1EHS3"/>
<dbReference type="EMBL" id="FRYL01000007">
    <property type="protein sequence ID" value="SHO80413.1"/>
    <property type="molecule type" value="Genomic_DNA"/>
</dbReference>
<protein>
    <recommendedName>
        <fullName evidence="2">Tetratricopeptide repeat protein</fullName>
    </recommendedName>
</protein>
<reference evidence="1" key="1">
    <citation type="submission" date="2016-10" db="EMBL/GenBank/DDBJ databases">
        <authorList>
            <person name="de Groot N.N."/>
        </authorList>
    </citation>
    <scope>NUCLEOTIDE SEQUENCE</scope>
</reference>